<proteinExistence type="predicted"/>
<name>A0ACC2ZYI3_9EURO</name>
<protein>
    <submittedName>
        <fullName evidence="1">Uncharacterized protein</fullName>
    </submittedName>
</protein>
<evidence type="ECO:0000313" key="1">
    <source>
        <dbReference type="EMBL" id="KAJ9652745.1"/>
    </source>
</evidence>
<reference evidence="1" key="1">
    <citation type="submission" date="2022-10" db="EMBL/GenBank/DDBJ databases">
        <title>Culturing micro-colonial fungi from biological soil crusts in the Mojave desert and describing Neophaeococcomyces mojavensis, and introducing the new genera and species Taxawa tesnikishii.</title>
        <authorList>
            <person name="Kurbessoian T."/>
            <person name="Stajich J.E."/>
        </authorList>
    </citation>
    <scope>NUCLEOTIDE SEQUENCE</scope>
    <source>
        <strain evidence="1">JES_112</strain>
    </source>
</reference>
<evidence type="ECO:0000313" key="2">
    <source>
        <dbReference type="Proteomes" id="UP001172386"/>
    </source>
</evidence>
<sequence>MTTVQAELQQSTENLKSIKAFGLALQEDNTDEAFNQFNELWRRSVDALNDLQDEPAWENLTRSDFVNHRVRLPFTNSVPAKALRCTVVLASISQLLVPEIFRVVHFIDEDTELRQELYFLAQDNPGKEAFLRALLISLNDQQERDLHIKFATQQTYKQVKELLEPDIAERFRANVESIFRDAAHLWRRLQANKRHYDADLEIPDDQSLVWKAIQLSNTELKIDEQDATMKAFSPDEVELRVFPRVYVVGQREDVPVFPGRVLQQSQTTAARQEIEQAQSSTPSTGNTTAKVERRRMSLYMKSQSQEQNGGAFLGSNAVRAKS</sequence>
<dbReference type="EMBL" id="JAPDRQ010000184">
    <property type="protein sequence ID" value="KAJ9652745.1"/>
    <property type="molecule type" value="Genomic_DNA"/>
</dbReference>
<dbReference type="Proteomes" id="UP001172386">
    <property type="component" value="Unassembled WGS sequence"/>
</dbReference>
<keyword evidence="2" id="KW-1185">Reference proteome</keyword>
<organism evidence="1 2">
    <name type="scientific">Neophaeococcomyces mojaviensis</name>
    <dbReference type="NCBI Taxonomy" id="3383035"/>
    <lineage>
        <taxon>Eukaryota</taxon>
        <taxon>Fungi</taxon>
        <taxon>Dikarya</taxon>
        <taxon>Ascomycota</taxon>
        <taxon>Pezizomycotina</taxon>
        <taxon>Eurotiomycetes</taxon>
        <taxon>Chaetothyriomycetidae</taxon>
        <taxon>Chaetothyriales</taxon>
        <taxon>Chaetothyriales incertae sedis</taxon>
        <taxon>Neophaeococcomyces</taxon>
    </lineage>
</organism>
<gene>
    <name evidence="1" type="ORF">H2198_008017</name>
</gene>
<accession>A0ACC2ZYI3</accession>
<comment type="caution">
    <text evidence="1">The sequence shown here is derived from an EMBL/GenBank/DDBJ whole genome shotgun (WGS) entry which is preliminary data.</text>
</comment>